<name>A0A0U2WTZ4_9ENTE</name>
<dbReference type="EMBL" id="CP013655">
    <property type="protein sequence ID" value="ALS38758.1"/>
    <property type="molecule type" value="Genomic_DNA"/>
</dbReference>
<dbReference type="KEGG" id="erx:ATZ35_05485"/>
<evidence type="ECO:0000313" key="2">
    <source>
        <dbReference type="EMBL" id="ALS38758.1"/>
    </source>
</evidence>
<protein>
    <submittedName>
        <fullName evidence="2">Uncharacterized protein</fullName>
    </submittedName>
</protein>
<keyword evidence="1" id="KW-1133">Transmembrane helix</keyword>
<keyword evidence="1" id="KW-0812">Transmembrane</keyword>
<keyword evidence="1" id="KW-0472">Membrane</keyword>
<organism evidence="2 3">
    <name type="scientific">Enterococcus rotai</name>
    <dbReference type="NCBI Taxonomy" id="118060"/>
    <lineage>
        <taxon>Bacteria</taxon>
        <taxon>Bacillati</taxon>
        <taxon>Bacillota</taxon>
        <taxon>Bacilli</taxon>
        <taxon>Lactobacillales</taxon>
        <taxon>Enterococcaceae</taxon>
        <taxon>Enterococcus</taxon>
    </lineage>
</organism>
<dbReference type="Proteomes" id="UP000067523">
    <property type="component" value="Chromosome"/>
</dbReference>
<evidence type="ECO:0000256" key="1">
    <source>
        <dbReference type="SAM" id="Phobius"/>
    </source>
</evidence>
<keyword evidence="3" id="KW-1185">Reference proteome</keyword>
<dbReference type="STRING" id="118060.ATZ35_05485"/>
<proteinExistence type="predicted"/>
<sequence>MNQKGKWMTLLFLDSFLFILALSTNITPLYFLVMILSFYIYKNGNAVLFKEYDERKKQKYEEYKVVQDAAKEVIRTGNLLKKKKEL</sequence>
<gene>
    <name evidence="2" type="ORF">ATZ35_05485</name>
</gene>
<dbReference type="AlphaFoldDB" id="A0A0U2WTZ4"/>
<dbReference type="RefSeq" id="WP_208929861.1">
    <property type="nucleotide sequence ID" value="NZ_CP013655.1"/>
</dbReference>
<accession>A0A0U2WTZ4</accession>
<evidence type="ECO:0000313" key="3">
    <source>
        <dbReference type="Proteomes" id="UP000067523"/>
    </source>
</evidence>
<reference evidence="3" key="1">
    <citation type="submission" date="2015-12" db="EMBL/GenBank/DDBJ databases">
        <authorList>
            <person name="Lauer A."/>
            <person name="Humrighouse B."/>
            <person name="Loparev V."/>
            <person name="Shewmaker P.L."/>
            <person name="Whitney A.M."/>
            <person name="McLaughlin R.W."/>
        </authorList>
    </citation>
    <scope>NUCLEOTIDE SEQUENCE [LARGE SCALE GENOMIC DNA]</scope>
    <source>
        <strain evidence="3">LMG 26678</strain>
    </source>
</reference>
<feature type="transmembrane region" description="Helical" evidence="1">
    <location>
        <begin position="16"/>
        <end position="41"/>
    </location>
</feature>